<dbReference type="EMBL" id="BK002337">
    <property type="protein sequence ID" value="DAA03843.1"/>
    <property type="molecule type" value="Genomic_DNA"/>
</dbReference>
<dbReference type="AlphaFoldDB" id="Q6IKM9"/>
<name>Q6IKM9_DROME</name>
<organism evidence="1">
    <name type="scientific">Drosophila melanogaster</name>
    <name type="common">Fruit fly</name>
    <dbReference type="NCBI Taxonomy" id="7227"/>
    <lineage>
        <taxon>Eukaryota</taxon>
        <taxon>Metazoa</taxon>
        <taxon>Ecdysozoa</taxon>
        <taxon>Arthropoda</taxon>
        <taxon>Hexapoda</taxon>
        <taxon>Insecta</taxon>
        <taxon>Pterygota</taxon>
        <taxon>Neoptera</taxon>
        <taxon>Endopterygota</taxon>
        <taxon>Diptera</taxon>
        <taxon>Brachycera</taxon>
        <taxon>Muscomorpha</taxon>
        <taxon>Ephydroidea</taxon>
        <taxon>Drosophilidae</taxon>
        <taxon>Drosophila</taxon>
        <taxon>Sophophora</taxon>
    </lineage>
</organism>
<reference evidence="1" key="1">
    <citation type="journal article" date="2003" name="Genome Biol.">
        <title>An integrated gene annotation and transcriptional profiling approach towards the full gene content of the Drosophila genome.</title>
        <authorList>
            <person name="Hild M."/>
            <person name="Beckmann B."/>
            <person name="Haas S.A."/>
            <person name="Koch B."/>
            <person name="Solovyev V."/>
            <person name="Busold C."/>
            <person name="Fellenberg K."/>
            <person name="Boutros M."/>
            <person name="Vingron M."/>
            <person name="Sauer F."/>
            <person name="Hoheisel J.D."/>
            <person name="Paro R."/>
        </authorList>
    </citation>
    <scope>NUCLEOTIDE SEQUENCE</scope>
</reference>
<gene>
    <name evidence="1" type="ORF">HDC12044</name>
</gene>
<accession>Q6IKM9</accession>
<evidence type="ECO:0000313" key="1">
    <source>
        <dbReference type="EMBL" id="DAA03843.1"/>
    </source>
</evidence>
<protein>
    <submittedName>
        <fullName evidence="1">HDC12044</fullName>
    </submittedName>
</protein>
<proteinExistence type="predicted"/>
<sequence length="139" mass="15636">MKKFLVVFVALFGAGYLYLYRCIYASLHSIRFGSITLPHRKALKAGRGYNSDDRLAPLHLDCEIGIGKVIDTKIRAALDNQPVRSLGFPTPISTMPKGVVKSEYANSDIDIEKHFRLTTASSKMRYNWARLGNFSYATM</sequence>